<protein>
    <submittedName>
        <fullName evidence="4">Monocarboxylate transporter</fullName>
    </submittedName>
</protein>
<feature type="compositionally biased region" description="Polar residues" evidence="1">
    <location>
        <begin position="850"/>
        <end position="862"/>
    </location>
</feature>
<dbReference type="PANTHER" id="PTHR11360">
    <property type="entry name" value="MONOCARBOXYLATE TRANSPORTER"/>
    <property type="match status" value="1"/>
</dbReference>
<organism evidence="3 4">
    <name type="scientific">Echinococcus canadensis</name>
    <dbReference type="NCBI Taxonomy" id="519352"/>
    <lineage>
        <taxon>Eukaryota</taxon>
        <taxon>Metazoa</taxon>
        <taxon>Spiralia</taxon>
        <taxon>Lophotrochozoa</taxon>
        <taxon>Platyhelminthes</taxon>
        <taxon>Cestoda</taxon>
        <taxon>Eucestoda</taxon>
        <taxon>Cyclophyllidea</taxon>
        <taxon>Taeniidae</taxon>
        <taxon>Echinococcus</taxon>
        <taxon>Echinococcus canadensis group</taxon>
    </lineage>
</organism>
<keyword evidence="2" id="KW-1133">Transmembrane helix</keyword>
<feature type="transmembrane region" description="Helical" evidence="2">
    <location>
        <begin position="678"/>
        <end position="703"/>
    </location>
</feature>
<feature type="region of interest" description="Disordered" evidence="1">
    <location>
        <begin position="993"/>
        <end position="1022"/>
    </location>
</feature>
<dbReference type="InterPro" id="IPR036259">
    <property type="entry name" value="MFS_trans_sf"/>
</dbReference>
<accession>A0A915EWW1</accession>
<dbReference type="WBParaSite" id="maker-E.canG7_contigs_5872-snap-gene-0.24-mRNA-1">
    <property type="protein sequence ID" value="maker-E.canG7_contigs_5872-snap-gene-0.24-mRNA-1"/>
    <property type="gene ID" value="EcG7_05833"/>
</dbReference>
<keyword evidence="2" id="KW-0472">Membrane</keyword>
<evidence type="ECO:0000256" key="1">
    <source>
        <dbReference type="SAM" id="MobiDB-lite"/>
    </source>
</evidence>
<feature type="transmembrane region" description="Helical" evidence="2">
    <location>
        <begin position="757"/>
        <end position="779"/>
    </location>
</feature>
<feature type="region of interest" description="Disordered" evidence="1">
    <location>
        <begin position="123"/>
        <end position="162"/>
    </location>
</feature>
<dbReference type="Proteomes" id="UP000887562">
    <property type="component" value="Unplaced"/>
</dbReference>
<feature type="region of interest" description="Disordered" evidence="1">
    <location>
        <begin position="837"/>
        <end position="886"/>
    </location>
</feature>
<keyword evidence="3" id="KW-1185">Reference proteome</keyword>
<reference evidence="4" key="1">
    <citation type="submission" date="2022-11" db="UniProtKB">
        <authorList>
            <consortium name="WormBaseParasite"/>
        </authorList>
    </citation>
    <scope>IDENTIFICATION</scope>
</reference>
<evidence type="ECO:0000313" key="3">
    <source>
        <dbReference type="Proteomes" id="UP000887562"/>
    </source>
</evidence>
<feature type="transmembrane region" description="Helical" evidence="2">
    <location>
        <begin position="715"/>
        <end position="737"/>
    </location>
</feature>
<name>A0A915EWW1_9CEST</name>
<proteinExistence type="predicted"/>
<feature type="transmembrane region" description="Helical" evidence="2">
    <location>
        <begin position="653"/>
        <end position="672"/>
    </location>
</feature>
<feature type="compositionally biased region" description="Pro residues" evidence="1">
    <location>
        <begin position="867"/>
        <end position="886"/>
    </location>
</feature>
<dbReference type="AlphaFoldDB" id="A0A915EWW1"/>
<keyword evidence="2" id="KW-0812">Transmembrane</keyword>
<dbReference type="Gene3D" id="1.20.1250.20">
    <property type="entry name" value="MFS general substrate transporter like domains"/>
    <property type="match status" value="1"/>
</dbReference>
<feature type="transmembrane region" description="Helical" evidence="2">
    <location>
        <begin position="530"/>
        <end position="556"/>
    </location>
</feature>
<evidence type="ECO:0000256" key="2">
    <source>
        <dbReference type="SAM" id="Phobius"/>
    </source>
</evidence>
<dbReference type="PANTHER" id="PTHR11360:SF284">
    <property type="entry name" value="EG:103B4.3 PROTEIN-RELATED"/>
    <property type="match status" value="1"/>
</dbReference>
<dbReference type="InterPro" id="IPR050327">
    <property type="entry name" value="Proton-linked_MCT"/>
</dbReference>
<sequence length="1042" mass="109477">LYETSDCSAVRHLNGVEDDSTCSLYNGWMPDSGHRIVTTTASVDAVVEEKGALIGSIMQRIIEEKRRQRTVSIGSLDGMVITRDNELIAAPLVADRPPLLTAASITRISEAVMRKMEARLAACQESDGDGGDGNSGGGETPVRCDSNVSQPSLSRKSSTLANTSHATGLSRLNLVRESLPQLIQSYVQSQASIAVQNYMAKQHHQLLAQSGATAASVGAPTAATVAVAAGAGNPAIEATAALANSRMRSISNATSVYPTAGSNTPQTQKNNNQARALSSLLQSRELTVATVEVPSPGPPRRFFVPSSACASECLSLRRTISDASITSSNRGMQVPLEIQQEVAELLDGEVRTEVQHRLRREMMRPQYKKDLFFTGSALQLNHTPVSAIPLRDASNVWALRDQSNWDIGPISPTTHHPAATPNATISTRGFCPETDSTTTAVVIANTPVVASTVDPKSSITSATTTIHQQHQNNPNQLLPKLSQTGGKCAGDAMRVVMDYEDEGDDIISIPLPMGKRFGCSNPILTFLEELLAPGLLLSPTFICLLLSNVFTMWGLVIPYFMLPDMVAENNWTPHEAGSLISYIGFANTIGRCIATLYIEKGERFVCLTFERERRLDGVKSICLSNHVFHCFCLLTPWPLPPAWSSHYKWVDCLRVNVASLFLAGLACGMAPLVGRSYNLLICFGCLFGLFSAVVVSLKSILVVELFGLDKLTNAFGHMLVLQGVASIAGTIIGGHLFDTLASKAPDFTPLVNSNAPLVYAAETCFYFAGGSFLLAALFASSLRYLANREVISATYATTGLGVVGGGGGGGIYVDDYFDYGEGGAAAAAAEDGSAVIGGVASLPPPPSVTEPGTGNTSESTVNLAQSPAPPQLQQPQPPPSSLQPPFDPGIVGYVGDAGSSGGVTATMIETVEPPLPPPPPQPTIPDPSTILSPAPLPSSLFIAPTETEAQQQIQAPVDLGGLDADSTLGGAVVEGGVGEVLSEEDRGEVITTAGVPMGNLPSRSTIQPQPPQTQAAMDSGLAWSAPSGAPVVAAVPASTAAE</sequence>
<dbReference type="GO" id="GO:0008028">
    <property type="term" value="F:monocarboxylic acid transmembrane transporter activity"/>
    <property type="evidence" value="ECO:0007669"/>
    <property type="project" value="TreeGrafter"/>
</dbReference>
<dbReference type="SUPFAM" id="SSF103473">
    <property type="entry name" value="MFS general substrate transporter"/>
    <property type="match status" value="1"/>
</dbReference>
<evidence type="ECO:0000313" key="4">
    <source>
        <dbReference type="WBParaSite" id="maker-E.canG7_contigs_5872-snap-gene-0.24-mRNA-1"/>
    </source>
</evidence>
<feature type="compositionally biased region" description="Polar residues" evidence="1">
    <location>
        <begin position="146"/>
        <end position="162"/>
    </location>
</feature>